<dbReference type="InterPro" id="IPR006680">
    <property type="entry name" value="Amidohydro-rel"/>
</dbReference>
<keyword evidence="3" id="KW-1185">Reference proteome</keyword>
<dbReference type="EMBL" id="JAGIZA010000020">
    <property type="protein sequence ID" value="MBP0495685.1"/>
    <property type="molecule type" value="Genomic_DNA"/>
</dbReference>
<evidence type="ECO:0000313" key="3">
    <source>
        <dbReference type="Proteomes" id="UP000677537"/>
    </source>
</evidence>
<dbReference type="GO" id="GO:0016787">
    <property type="term" value="F:hydrolase activity"/>
    <property type="evidence" value="ECO:0007669"/>
    <property type="project" value="InterPro"/>
</dbReference>
<dbReference type="Gene3D" id="3.20.20.140">
    <property type="entry name" value="Metal-dependent hydrolases"/>
    <property type="match status" value="1"/>
</dbReference>
<dbReference type="SUPFAM" id="SSF51556">
    <property type="entry name" value="Metallo-dependent hydrolases"/>
    <property type="match status" value="1"/>
</dbReference>
<feature type="domain" description="Amidohydrolase-related" evidence="1">
    <location>
        <begin position="26"/>
        <end position="292"/>
    </location>
</feature>
<dbReference type="InterPro" id="IPR032466">
    <property type="entry name" value="Metal_Hydrolase"/>
</dbReference>
<protein>
    <submittedName>
        <fullName evidence="2">Amidohydrolase family protein</fullName>
    </submittedName>
</protein>
<dbReference type="RefSeq" id="WP_209376482.1">
    <property type="nucleotide sequence ID" value="NZ_JAGIZA010000020.1"/>
</dbReference>
<reference evidence="2" key="1">
    <citation type="submission" date="2021-03" db="EMBL/GenBank/DDBJ databases">
        <authorList>
            <person name="So Y."/>
        </authorList>
    </citation>
    <scope>NUCLEOTIDE SEQUENCE</scope>
    <source>
        <strain evidence="2">SG15</strain>
    </source>
</reference>
<evidence type="ECO:0000259" key="1">
    <source>
        <dbReference type="Pfam" id="PF04909"/>
    </source>
</evidence>
<evidence type="ECO:0000313" key="2">
    <source>
        <dbReference type="EMBL" id="MBP0495685.1"/>
    </source>
</evidence>
<sequence length="294" mass="31740">MSEAPLCAAPDREPRAPSFAVPPLACDCHLHVFGPAERYPYQPTRGYTPPDSPPAEMRKLHAALGITRAVLVQASVHGTDNRAILDAVATDPARLRAVASVTEEVMDAELERLHAGGVRGFRVNLVDKGGMPFRSLASLEAVAARVRPLGWHAELLVHVHESPDFPAIARRLPVPVCVGHIGYTPAAVALEHPGYREFLALLRDGVCWAKLTGPNRLSSAHRAPYADVAPLARAAVEAAPGRIVWGTDWPHVMLKGVMPNDGALLDLLAEWVPDEALRHRILVENPAALYGFDA</sequence>
<proteinExistence type="predicted"/>
<name>A0A940S888_9PROT</name>
<comment type="caution">
    <text evidence="2">The sequence shown here is derived from an EMBL/GenBank/DDBJ whole genome shotgun (WGS) entry which is preliminary data.</text>
</comment>
<accession>A0A940S888</accession>
<gene>
    <name evidence="2" type="ORF">J5Y10_23075</name>
</gene>
<dbReference type="PANTHER" id="PTHR35563:SF2">
    <property type="entry name" value="BARREL METAL-DEPENDENT HYDROLASE, PUTATIVE (AFU_ORTHOLOGUE AFUA_1G16240)-RELATED"/>
    <property type="match status" value="1"/>
</dbReference>
<dbReference type="AlphaFoldDB" id="A0A940S888"/>
<organism evidence="2 3">
    <name type="scientific">Roseomonas indoligenes</name>
    <dbReference type="NCBI Taxonomy" id="2820811"/>
    <lineage>
        <taxon>Bacteria</taxon>
        <taxon>Pseudomonadati</taxon>
        <taxon>Pseudomonadota</taxon>
        <taxon>Alphaproteobacteria</taxon>
        <taxon>Acetobacterales</taxon>
        <taxon>Roseomonadaceae</taxon>
        <taxon>Roseomonas</taxon>
    </lineage>
</organism>
<dbReference type="PANTHER" id="PTHR35563">
    <property type="entry name" value="BARREL METAL-DEPENDENT HYDROLASE, PUTATIVE (AFU_ORTHOLOGUE AFUA_1G16240)-RELATED"/>
    <property type="match status" value="1"/>
</dbReference>
<dbReference type="Pfam" id="PF04909">
    <property type="entry name" value="Amidohydro_2"/>
    <property type="match status" value="1"/>
</dbReference>
<dbReference type="Proteomes" id="UP000677537">
    <property type="component" value="Unassembled WGS sequence"/>
</dbReference>
<dbReference type="InterPro" id="IPR052358">
    <property type="entry name" value="Aro_Compnd_Degr_Hydrolases"/>
</dbReference>